<proteinExistence type="predicted"/>
<organism evidence="3 4">
    <name type="scientific">Eleginops maclovinus</name>
    <name type="common">Patagonian blennie</name>
    <name type="synonym">Eleginus maclovinus</name>
    <dbReference type="NCBI Taxonomy" id="56733"/>
    <lineage>
        <taxon>Eukaryota</taxon>
        <taxon>Metazoa</taxon>
        <taxon>Chordata</taxon>
        <taxon>Craniata</taxon>
        <taxon>Vertebrata</taxon>
        <taxon>Euteleostomi</taxon>
        <taxon>Actinopterygii</taxon>
        <taxon>Neopterygii</taxon>
        <taxon>Teleostei</taxon>
        <taxon>Neoteleostei</taxon>
        <taxon>Acanthomorphata</taxon>
        <taxon>Eupercaria</taxon>
        <taxon>Perciformes</taxon>
        <taxon>Notothenioidei</taxon>
        <taxon>Eleginopidae</taxon>
        <taxon>Eleginops</taxon>
    </lineage>
</organism>
<evidence type="ECO:0000313" key="3">
    <source>
        <dbReference type="EMBL" id="KAK5850487.1"/>
    </source>
</evidence>
<dbReference type="EMBL" id="JAUZQC010000022">
    <property type="protein sequence ID" value="KAK5850487.1"/>
    <property type="molecule type" value="Genomic_DNA"/>
</dbReference>
<accession>A0AAN7WWA8</accession>
<comment type="caution">
    <text evidence="3">The sequence shown here is derived from an EMBL/GenBank/DDBJ whole genome shotgun (WGS) entry which is preliminary data.</text>
</comment>
<sequence>MDRRFLGMKIALHILDRRGARHRPAAAPSTVTADKHFTFLQHNYLLFQFLLSLSPHFVLFYFWEGNSVSGPMSTLRRECVSARDPDLAVDTPKSHKPGGKLPWKKR</sequence>
<feature type="region of interest" description="Disordered" evidence="1">
    <location>
        <begin position="86"/>
        <end position="106"/>
    </location>
</feature>
<dbReference type="Proteomes" id="UP001346869">
    <property type="component" value="Unassembled WGS sequence"/>
</dbReference>
<feature type="transmembrane region" description="Helical" evidence="2">
    <location>
        <begin position="44"/>
        <end position="63"/>
    </location>
</feature>
<keyword evidence="4" id="KW-1185">Reference proteome</keyword>
<evidence type="ECO:0000256" key="2">
    <source>
        <dbReference type="SAM" id="Phobius"/>
    </source>
</evidence>
<protein>
    <submittedName>
        <fullName evidence="3">Uncharacterized protein</fullName>
    </submittedName>
</protein>
<feature type="compositionally biased region" description="Basic residues" evidence="1">
    <location>
        <begin position="94"/>
        <end position="106"/>
    </location>
</feature>
<reference evidence="3 4" key="2">
    <citation type="journal article" date="2023" name="Mol. Biol. Evol.">
        <title>Genomics of Secondarily Temperate Adaptation in the Only Non-Antarctic Icefish.</title>
        <authorList>
            <person name="Rivera-Colon A.G."/>
            <person name="Rayamajhi N."/>
            <person name="Minhas B.F."/>
            <person name="Madrigal G."/>
            <person name="Bilyk K.T."/>
            <person name="Yoon V."/>
            <person name="Hune M."/>
            <person name="Gregory S."/>
            <person name="Cheng C.H.C."/>
            <person name="Catchen J.M."/>
        </authorList>
    </citation>
    <scope>NUCLEOTIDE SEQUENCE [LARGE SCALE GENOMIC DNA]</scope>
    <source>
        <strain evidence="3">JMC-PN-2008</strain>
    </source>
</reference>
<name>A0AAN7WWA8_ELEMC</name>
<keyword evidence="2" id="KW-0812">Transmembrane</keyword>
<keyword evidence="2" id="KW-1133">Transmembrane helix</keyword>
<reference evidence="3 4" key="1">
    <citation type="journal article" date="2023" name="Genes (Basel)">
        <title>Chromosome-Level Genome Assembly and Circadian Gene Repertoire of the Patagonia Blennie Eleginops maclovinus-The Closest Ancestral Proxy of Antarctic Cryonotothenioids.</title>
        <authorList>
            <person name="Cheng C.C."/>
            <person name="Rivera-Colon A.G."/>
            <person name="Minhas B.F."/>
            <person name="Wilson L."/>
            <person name="Rayamajhi N."/>
            <person name="Vargas-Chacoff L."/>
            <person name="Catchen J.M."/>
        </authorList>
    </citation>
    <scope>NUCLEOTIDE SEQUENCE [LARGE SCALE GENOMIC DNA]</scope>
    <source>
        <strain evidence="3">JMC-PN-2008</strain>
    </source>
</reference>
<dbReference type="AlphaFoldDB" id="A0AAN7WWA8"/>
<evidence type="ECO:0000256" key="1">
    <source>
        <dbReference type="SAM" id="MobiDB-lite"/>
    </source>
</evidence>
<keyword evidence="2" id="KW-0472">Membrane</keyword>
<gene>
    <name evidence="3" type="ORF">PBY51_001365</name>
</gene>
<evidence type="ECO:0000313" key="4">
    <source>
        <dbReference type="Proteomes" id="UP001346869"/>
    </source>
</evidence>